<organismHost>
    <name type="scientific">Amsacta</name>
    <dbReference type="NCBI Taxonomy" id="340055"/>
</organismHost>
<keyword evidence="2" id="KW-1185">Reference proteome</keyword>
<dbReference type="Proteomes" id="UP000000872">
    <property type="component" value="Segment"/>
</dbReference>
<dbReference type="RefSeq" id="NP_064825.1">
    <property type="nucleotide sequence ID" value="NC_002520.1"/>
</dbReference>
<protein>
    <submittedName>
        <fullName evidence="1">AMV043</fullName>
    </submittedName>
</protein>
<accession>Q9EN05</accession>
<dbReference type="GeneID" id="1494633"/>
<proteinExistence type="predicted"/>
<organism evidence="1 2">
    <name type="scientific">Amsacta moorei entomopoxvirus</name>
    <name type="common">AmEPV</name>
    <dbReference type="NCBI Taxonomy" id="28321"/>
    <lineage>
        <taxon>Viruses</taxon>
        <taxon>Varidnaviria</taxon>
        <taxon>Bamfordvirae</taxon>
        <taxon>Nucleocytoviricota</taxon>
        <taxon>Pokkesviricetes</taxon>
        <taxon>Chitovirales</taxon>
        <taxon>Poxviridae</taxon>
        <taxon>Entomopoxvirinae</taxon>
        <taxon>Betaentomopoxvirus</taxon>
    </lineage>
</organism>
<evidence type="ECO:0000313" key="1">
    <source>
        <dbReference type="EMBL" id="AAG02749.1"/>
    </source>
</evidence>
<dbReference type="KEGG" id="vg:1494633"/>
<dbReference type="OrthoDB" id="27861at10239"/>
<name>Q9EN05_AMEPV</name>
<dbReference type="EMBL" id="AF250284">
    <property type="protein sequence ID" value="AAG02749.1"/>
    <property type="molecule type" value="Genomic_DNA"/>
</dbReference>
<sequence length="67" mass="7851">MVYLLEYQGIFMTHYYYLYDTGKINAKQLAEICKKTKSTMIILKVITTIRNSTIQNKIKPMDMISPV</sequence>
<reference evidence="1 2" key="1">
    <citation type="journal article" date="2000" name="Virology">
        <title>Complete genomic sequence of the Amsacta moorei entomopoxvirus: analysis and comparison with other poxviruses.</title>
        <authorList>
            <person name="Bawden A.L."/>
            <person name="Glassberg K.J."/>
            <person name="Diggans J."/>
            <person name="Shaw R."/>
            <person name="Farmerie W."/>
            <person name="Moyer R.W."/>
        </authorList>
    </citation>
    <scope>NUCLEOTIDE SEQUENCE [LARGE SCALE GENOMIC DNA]</scope>
</reference>
<gene>
    <name evidence="1" type="primary">AMV043</name>
</gene>
<evidence type="ECO:0000313" key="2">
    <source>
        <dbReference type="Proteomes" id="UP000000872"/>
    </source>
</evidence>